<dbReference type="InterPro" id="IPR013849">
    <property type="entry name" value="DNA_helicase_Holl-junc_RuvA_I"/>
</dbReference>
<reference evidence="8" key="1">
    <citation type="submission" date="2020-01" db="EMBL/GenBank/DDBJ databases">
        <authorList>
            <person name="Meier V. D."/>
            <person name="Meier V D."/>
        </authorList>
    </citation>
    <scope>NUCLEOTIDE SEQUENCE</scope>
    <source>
        <strain evidence="8">HLG_WM_MAG_07</strain>
    </source>
</reference>
<dbReference type="SUPFAM" id="SSF50249">
    <property type="entry name" value="Nucleic acid-binding proteins"/>
    <property type="match status" value="1"/>
</dbReference>
<keyword evidence="8" id="KW-0547">Nucleotide-binding</keyword>
<feature type="domain" description="Helix-hairpin-helix DNA-binding motif class 1" evidence="7">
    <location>
        <begin position="73"/>
        <end position="92"/>
    </location>
</feature>
<feature type="region of interest" description="Domain I" evidence="6">
    <location>
        <begin position="1"/>
        <end position="64"/>
    </location>
</feature>
<keyword evidence="1 6" id="KW-0963">Cytoplasm</keyword>
<keyword evidence="8" id="KW-0378">Hydrolase</keyword>
<dbReference type="GO" id="GO:0006281">
    <property type="term" value="P:DNA repair"/>
    <property type="evidence" value="ECO:0007669"/>
    <property type="project" value="UniProtKB-UniRule"/>
</dbReference>
<keyword evidence="8" id="KW-0347">Helicase</keyword>
<keyword evidence="8" id="KW-0067">ATP-binding</keyword>
<protein>
    <recommendedName>
        <fullName evidence="6">Holliday junction branch migration complex subunit RuvA</fullName>
    </recommendedName>
</protein>
<dbReference type="Pfam" id="PF07499">
    <property type="entry name" value="RuvA_C"/>
    <property type="match status" value="1"/>
</dbReference>
<dbReference type="InterPro" id="IPR000085">
    <property type="entry name" value="RuvA"/>
</dbReference>
<dbReference type="InterPro" id="IPR010994">
    <property type="entry name" value="RuvA_2-like"/>
</dbReference>
<keyword evidence="3 6" id="KW-0238">DNA-binding</keyword>
<comment type="subunit">
    <text evidence="6">Homotetramer. Forms an RuvA(8)-RuvB(12)-Holliday junction (HJ) complex. HJ DNA is sandwiched between 2 RuvA tetramers; dsDNA enters through RuvA and exits via RuvB. An RuvB hexamer assembles on each DNA strand where it exits the tetramer. Each RuvB hexamer is contacted by two RuvA subunits (via domain III) on 2 adjacent RuvB subunits; this complex drives branch migration. In the full resolvosome a probable DNA-RuvA(4)-RuvB(12)-RuvC(2) complex forms which resolves the HJ.</text>
</comment>
<dbReference type="Gene3D" id="1.10.150.20">
    <property type="entry name" value="5' to 3' exonuclease, C-terminal subdomain"/>
    <property type="match status" value="1"/>
</dbReference>
<accession>A0A6S6TXS8</accession>
<dbReference type="CDD" id="cd14332">
    <property type="entry name" value="UBA_RuvA_C"/>
    <property type="match status" value="1"/>
</dbReference>
<dbReference type="NCBIfam" id="TIGR00084">
    <property type="entry name" value="ruvA"/>
    <property type="match status" value="1"/>
</dbReference>
<dbReference type="Pfam" id="PF01330">
    <property type="entry name" value="RuvA_N"/>
    <property type="match status" value="1"/>
</dbReference>
<proteinExistence type="inferred from homology"/>
<dbReference type="GO" id="GO:0000400">
    <property type="term" value="F:four-way junction DNA binding"/>
    <property type="evidence" value="ECO:0007669"/>
    <property type="project" value="UniProtKB-UniRule"/>
</dbReference>
<dbReference type="SUPFAM" id="SSF47781">
    <property type="entry name" value="RuvA domain 2-like"/>
    <property type="match status" value="1"/>
</dbReference>
<gene>
    <name evidence="6" type="primary">ruvA</name>
    <name evidence="8" type="ORF">HELGO_WM6791</name>
</gene>
<dbReference type="GO" id="GO:0006310">
    <property type="term" value="P:DNA recombination"/>
    <property type="evidence" value="ECO:0007669"/>
    <property type="project" value="UniProtKB-UniRule"/>
</dbReference>
<feature type="domain" description="Helix-hairpin-helix DNA-binding motif class 1" evidence="7">
    <location>
        <begin position="108"/>
        <end position="127"/>
    </location>
</feature>
<keyword evidence="4 6" id="KW-0233">DNA recombination</keyword>
<keyword evidence="2 6" id="KW-0227">DNA damage</keyword>
<dbReference type="InterPro" id="IPR011114">
    <property type="entry name" value="RuvA_C"/>
</dbReference>
<comment type="function">
    <text evidence="6">The RuvA-RuvB-RuvC complex processes Holliday junction (HJ) DNA during genetic recombination and DNA repair, while the RuvA-RuvB complex plays an important role in the rescue of blocked DNA replication forks via replication fork reversal (RFR). RuvA specifically binds to HJ cruciform DNA, conferring on it an open structure. The RuvB hexamer acts as an ATP-dependent pump, pulling dsDNA into and through the RuvAB complex. HJ branch migration allows RuvC to scan DNA until it finds its consensus sequence, where it cleaves and resolves the cruciform DNA.</text>
</comment>
<evidence type="ECO:0000313" key="8">
    <source>
        <dbReference type="EMBL" id="CAA6824215.1"/>
    </source>
</evidence>
<dbReference type="Pfam" id="PF14520">
    <property type="entry name" value="HHH_5"/>
    <property type="match status" value="1"/>
</dbReference>
<organism evidence="8">
    <name type="scientific">uncultured Thiotrichaceae bacterium</name>
    <dbReference type="NCBI Taxonomy" id="298394"/>
    <lineage>
        <taxon>Bacteria</taxon>
        <taxon>Pseudomonadati</taxon>
        <taxon>Pseudomonadota</taxon>
        <taxon>Gammaproteobacteria</taxon>
        <taxon>Thiotrichales</taxon>
        <taxon>Thiotrichaceae</taxon>
        <taxon>environmental samples</taxon>
    </lineage>
</organism>
<name>A0A6S6TXS8_9GAMM</name>
<sequence length="200" mass="21677">MIGRLRGTIVYKKPPELMLDVNGIGYELQASMTTFGELPEVDAETTLFTHFVVREDAQILYAFSSEAERSLFRLLLKVNGVGPKMALAIVSGMNVNEFQQCVQAGDVTGLTKLPGVGKKTAERLIIEMRDRLPKIEMGTEMPVASATAVHSPALVEEEAANALIALGYKPVQANRMVAGKGQDSSNVEEIIRSALKASLK</sequence>
<dbReference type="InterPro" id="IPR003583">
    <property type="entry name" value="Hlx-hairpin-Hlx_DNA-bd_motif"/>
</dbReference>
<comment type="caution">
    <text evidence="6">Lacks conserved residue(s) required for the propagation of feature annotation.</text>
</comment>
<feature type="region of interest" description="Domain III" evidence="6">
    <location>
        <begin position="144"/>
        <end position="200"/>
    </location>
</feature>
<dbReference type="GO" id="GO:0005737">
    <property type="term" value="C:cytoplasm"/>
    <property type="evidence" value="ECO:0007669"/>
    <property type="project" value="UniProtKB-SubCell"/>
</dbReference>
<dbReference type="Gene3D" id="2.40.50.140">
    <property type="entry name" value="Nucleic acid-binding proteins"/>
    <property type="match status" value="1"/>
</dbReference>
<evidence type="ECO:0000256" key="3">
    <source>
        <dbReference type="ARBA" id="ARBA00023125"/>
    </source>
</evidence>
<evidence type="ECO:0000256" key="2">
    <source>
        <dbReference type="ARBA" id="ARBA00022763"/>
    </source>
</evidence>
<comment type="domain">
    <text evidence="6">Has three domains with a flexible linker between the domains II and III and assumes an 'L' shape. Domain III is highly mobile and contacts RuvB.</text>
</comment>
<dbReference type="GO" id="GO:0009379">
    <property type="term" value="C:Holliday junction helicase complex"/>
    <property type="evidence" value="ECO:0007669"/>
    <property type="project" value="InterPro"/>
</dbReference>
<dbReference type="GO" id="GO:0048476">
    <property type="term" value="C:Holliday junction resolvase complex"/>
    <property type="evidence" value="ECO:0007669"/>
    <property type="project" value="UniProtKB-UniRule"/>
</dbReference>
<evidence type="ECO:0000259" key="7">
    <source>
        <dbReference type="SMART" id="SM00278"/>
    </source>
</evidence>
<dbReference type="HAMAP" id="MF_00031">
    <property type="entry name" value="DNA_HJ_migration_RuvA"/>
    <property type="match status" value="1"/>
</dbReference>
<dbReference type="InterPro" id="IPR012340">
    <property type="entry name" value="NA-bd_OB-fold"/>
</dbReference>
<dbReference type="GO" id="GO:0009378">
    <property type="term" value="F:four-way junction helicase activity"/>
    <property type="evidence" value="ECO:0007669"/>
    <property type="project" value="InterPro"/>
</dbReference>
<evidence type="ECO:0000256" key="5">
    <source>
        <dbReference type="ARBA" id="ARBA00023204"/>
    </source>
</evidence>
<evidence type="ECO:0000256" key="1">
    <source>
        <dbReference type="ARBA" id="ARBA00022490"/>
    </source>
</evidence>
<dbReference type="AlphaFoldDB" id="A0A6S6TXS8"/>
<comment type="similarity">
    <text evidence="6">Belongs to the RuvA family.</text>
</comment>
<dbReference type="GO" id="GO:0005524">
    <property type="term" value="F:ATP binding"/>
    <property type="evidence" value="ECO:0007669"/>
    <property type="project" value="InterPro"/>
</dbReference>
<comment type="subcellular location">
    <subcellularLocation>
        <location evidence="6">Cytoplasm</location>
    </subcellularLocation>
</comment>
<evidence type="ECO:0000256" key="6">
    <source>
        <dbReference type="HAMAP-Rule" id="MF_00031"/>
    </source>
</evidence>
<dbReference type="SMART" id="SM00278">
    <property type="entry name" value="HhH1"/>
    <property type="match status" value="2"/>
</dbReference>
<evidence type="ECO:0000256" key="4">
    <source>
        <dbReference type="ARBA" id="ARBA00023172"/>
    </source>
</evidence>
<keyword evidence="5 6" id="KW-0234">DNA repair</keyword>
<dbReference type="EMBL" id="CACVAY010000117">
    <property type="protein sequence ID" value="CAA6824215.1"/>
    <property type="molecule type" value="Genomic_DNA"/>
</dbReference>
<dbReference type="InterPro" id="IPR036267">
    <property type="entry name" value="RuvA_C_sf"/>
</dbReference>
<dbReference type="Gene3D" id="1.10.8.10">
    <property type="entry name" value="DNA helicase RuvA subunit, C-terminal domain"/>
    <property type="match status" value="1"/>
</dbReference>
<dbReference type="SUPFAM" id="SSF46929">
    <property type="entry name" value="DNA helicase RuvA subunit, C-terminal domain"/>
    <property type="match status" value="1"/>
</dbReference>